<organism evidence="1 2">
    <name type="scientific">Pontibacillus chungwhensis BH030062</name>
    <dbReference type="NCBI Taxonomy" id="1385513"/>
    <lineage>
        <taxon>Bacteria</taxon>
        <taxon>Bacillati</taxon>
        <taxon>Bacillota</taxon>
        <taxon>Bacilli</taxon>
        <taxon>Bacillales</taxon>
        <taxon>Bacillaceae</taxon>
        <taxon>Pontibacillus</taxon>
    </lineage>
</organism>
<name>A0A0A2UVX8_9BACI</name>
<reference evidence="1 2" key="1">
    <citation type="submission" date="2013-08" db="EMBL/GenBank/DDBJ databases">
        <title>Genome of Pontibacillus chungwhensis.</title>
        <authorList>
            <person name="Wang Q."/>
            <person name="Wang G."/>
        </authorList>
    </citation>
    <scope>NUCLEOTIDE SEQUENCE [LARGE SCALE GENOMIC DNA]</scope>
    <source>
        <strain evidence="1 2">BH030062</strain>
    </source>
</reference>
<accession>A0A0A2UVX8</accession>
<dbReference type="OrthoDB" id="2867457at2"/>
<dbReference type="eggNOG" id="ENOG502ZDJ1">
    <property type="taxonomic scope" value="Bacteria"/>
</dbReference>
<evidence type="ECO:0000313" key="1">
    <source>
        <dbReference type="EMBL" id="KGP90666.1"/>
    </source>
</evidence>
<evidence type="ECO:0008006" key="3">
    <source>
        <dbReference type="Google" id="ProtNLM"/>
    </source>
</evidence>
<proteinExistence type="predicted"/>
<protein>
    <recommendedName>
        <fullName evidence="3">IDEAL domain-containing protein</fullName>
    </recommendedName>
</protein>
<dbReference type="Proteomes" id="UP000030153">
    <property type="component" value="Unassembled WGS sequence"/>
</dbReference>
<keyword evidence="2" id="KW-1185">Reference proteome</keyword>
<evidence type="ECO:0000313" key="2">
    <source>
        <dbReference type="Proteomes" id="UP000030153"/>
    </source>
</evidence>
<dbReference type="RefSeq" id="WP_036785384.1">
    <property type="nucleotide sequence ID" value="NZ_AVBG01000011.1"/>
</dbReference>
<dbReference type="AlphaFoldDB" id="A0A0A2UVX8"/>
<gene>
    <name evidence="1" type="ORF">N780_04365</name>
</gene>
<comment type="caution">
    <text evidence="1">The sequence shown here is derived from an EMBL/GenBank/DDBJ whole genome shotgun (WGS) entry which is preliminary data.</text>
</comment>
<sequence length="130" mass="15533">MESTFLVTKSFKHKVDCFCSSKHHTNTIPFQRGDRIELTEDIKNVEPLGWYVRIVVNESYQVYVHIDDLEQFHDQNLICSEMDLELEYNYYSYKVNASLDHKDQERFMYYVQKLEDVNYVLTKTLAKTSS</sequence>
<dbReference type="EMBL" id="AVBG01000011">
    <property type="protein sequence ID" value="KGP90666.1"/>
    <property type="molecule type" value="Genomic_DNA"/>
</dbReference>
<dbReference type="STRING" id="1385513.N780_04365"/>